<accession>A0A0C9XWN7</accession>
<sequence>MRAVDLESCVDPLGHRSPLCDGDNHNQPLLLYERHIMIILGSMISTRGTQSVGGSNPPRSASIKKSRRVPSIGWFSEMGRLRSVFPGSNADTGGKRCRCGTCKLHMCSLS</sequence>
<keyword evidence="2" id="KW-1185">Reference proteome</keyword>
<reference evidence="2" key="2">
    <citation type="submission" date="2015-01" db="EMBL/GenBank/DDBJ databases">
        <title>Evolutionary Origins and Diversification of the Mycorrhizal Mutualists.</title>
        <authorList>
            <consortium name="DOE Joint Genome Institute"/>
            <consortium name="Mycorrhizal Genomics Consortium"/>
            <person name="Kohler A."/>
            <person name="Kuo A."/>
            <person name="Nagy L.G."/>
            <person name="Floudas D."/>
            <person name="Copeland A."/>
            <person name="Barry K.W."/>
            <person name="Cichocki N."/>
            <person name="Veneault-Fourrey C."/>
            <person name="LaButti K."/>
            <person name="Lindquist E.A."/>
            <person name="Lipzen A."/>
            <person name="Lundell T."/>
            <person name="Morin E."/>
            <person name="Murat C."/>
            <person name="Riley R."/>
            <person name="Ohm R."/>
            <person name="Sun H."/>
            <person name="Tunlid A."/>
            <person name="Henrissat B."/>
            <person name="Grigoriev I.V."/>
            <person name="Hibbett D.S."/>
            <person name="Martin F."/>
        </authorList>
    </citation>
    <scope>NUCLEOTIDE SEQUENCE [LARGE SCALE GENOMIC DNA]</scope>
    <source>
        <strain evidence="2">LaAM-08-1</strain>
    </source>
</reference>
<protein>
    <submittedName>
        <fullName evidence="1">Uncharacterized protein</fullName>
    </submittedName>
</protein>
<name>A0A0C9XWN7_9AGAR</name>
<dbReference type="AlphaFoldDB" id="A0A0C9XWN7"/>
<evidence type="ECO:0000313" key="1">
    <source>
        <dbReference type="EMBL" id="KIK02002.1"/>
    </source>
</evidence>
<evidence type="ECO:0000313" key="2">
    <source>
        <dbReference type="Proteomes" id="UP000054477"/>
    </source>
</evidence>
<dbReference type="HOGENOM" id="CLU_2171493_0_0_1"/>
<proteinExistence type="predicted"/>
<gene>
    <name evidence="1" type="ORF">K443DRAFT_544139</name>
</gene>
<reference evidence="1 2" key="1">
    <citation type="submission" date="2014-04" db="EMBL/GenBank/DDBJ databases">
        <authorList>
            <consortium name="DOE Joint Genome Institute"/>
            <person name="Kuo A."/>
            <person name="Kohler A."/>
            <person name="Nagy L.G."/>
            <person name="Floudas D."/>
            <person name="Copeland A."/>
            <person name="Barry K.W."/>
            <person name="Cichocki N."/>
            <person name="Veneault-Fourrey C."/>
            <person name="LaButti K."/>
            <person name="Lindquist E.A."/>
            <person name="Lipzen A."/>
            <person name="Lundell T."/>
            <person name="Morin E."/>
            <person name="Murat C."/>
            <person name="Sun H."/>
            <person name="Tunlid A."/>
            <person name="Henrissat B."/>
            <person name="Grigoriev I.V."/>
            <person name="Hibbett D.S."/>
            <person name="Martin F."/>
            <person name="Nordberg H.P."/>
            <person name="Cantor M.N."/>
            <person name="Hua S.X."/>
        </authorList>
    </citation>
    <scope>NUCLEOTIDE SEQUENCE [LARGE SCALE GENOMIC DNA]</scope>
    <source>
        <strain evidence="1 2">LaAM-08-1</strain>
    </source>
</reference>
<dbReference type="Proteomes" id="UP000054477">
    <property type="component" value="Unassembled WGS sequence"/>
</dbReference>
<organism evidence="1 2">
    <name type="scientific">Laccaria amethystina LaAM-08-1</name>
    <dbReference type="NCBI Taxonomy" id="1095629"/>
    <lineage>
        <taxon>Eukaryota</taxon>
        <taxon>Fungi</taxon>
        <taxon>Dikarya</taxon>
        <taxon>Basidiomycota</taxon>
        <taxon>Agaricomycotina</taxon>
        <taxon>Agaricomycetes</taxon>
        <taxon>Agaricomycetidae</taxon>
        <taxon>Agaricales</taxon>
        <taxon>Agaricineae</taxon>
        <taxon>Hydnangiaceae</taxon>
        <taxon>Laccaria</taxon>
    </lineage>
</organism>
<dbReference type="EMBL" id="KN838599">
    <property type="protein sequence ID" value="KIK02002.1"/>
    <property type="molecule type" value="Genomic_DNA"/>
</dbReference>